<accession>A0A839SV71</accession>
<keyword evidence="4" id="KW-1185">Reference proteome</keyword>
<reference evidence="3 4" key="1">
    <citation type="submission" date="2020-08" db="EMBL/GenBank/DDBJ databases">
        <title>Genomic Encyclopedia of Type Strains, Phase III (KMG-III): the genomes of soil and plant-associated and newly described type strains.</title>
        <authorList>
            <person name="Whitman W."/>
        </authorList>
    </citation>
    <scope>NUCLEOTIDE SEQUENCE [LARGE SCALE GENOMIC DNA]</scope>
    <source>
        <strain evidence="3 4">CECT 8803</strain>
    </source>
</reference>
<protein>
    <submittedName>
        <fullName evidence="3">Putative membrane protein</fullName>
    </submittedName>
</protein>
<gene>
    <name evidence="3" type="ORF">FHR98_001625</name>
</gene>
<evidence type="ECO:0000313" key="4">
    <source>
        <dbReference type="Proteomes" id="UP000581135"/>
    </source>
</evidence>
<evidence type="ECO:0000313" key="3">
    <source>
        <dbReference type="EMBL" id="MBB3065346.1"/>
    </source>
</evidence>
<proteinExistence type="predicted"/>
<dbReference type="Proteomes" id="UP000581135">
    <property type="component" value="Unassembled WGS sequence"/>
</dbReference>
<name>A0A839SV71_9PROT</name>
<organism evidence="3 4">
    <name type="scientific">Limibacillus halophilus</name>
    <dbReference type="NCBI Taxonomy" id="1579333"/>
    <lineage>
        <taxon>Bacteria</taxon>
        <taxon>Pseudomonadati</taxon>
        <taxon>Pseudomonadota</taxon>
        <taxon>Alphaproteobacteria</taxon>
        <taxon>Rhodospirillales</taxon>
        <taxon>Rhodovibrionaceae</taxon>
        <taxon>Limibacillus</taxon>
    </lineage>
</organism>
<feature type="region of interest" description="Disordered" evidence="2">
    <location>
        <begin position="1"/>
        <end position="201"/>
    </location>
</feature>
<feature type="compositionally biased region" description="Low complexity" evidence="2">
    <location>
        <begin position="89"/>
        <end position="98"/>
    </location>
</feature>
<dbReference type="EMBL" id="JACHXA010000003">
    <property type="protein sequence ID" value="MBB3065346.1"/>
    <property type="molecule type" value="Genomic_DNA"/>
</dbReference>
<evidence type="ECO:0000256" key="1">
    <source>
        <dbReference type="SAM" id="Coils"/>
    </source>
</evidence>
<keyword evidence="1" id="KW-0175">Coiled coil</keyword>
<feature type="compositionally biased region" description="Basic and acidic residues" evidence="2">
    <location>
        <begin position="143"/>
        <end position="162"/>
    </location>
</feature>
<feature type="coiled-coil region" evidence="1">
    <location>
        <begin position="291"/>
        <end position="328"/>
    </location>
</feature>
<evidence type="ECO:0000256" key="2">
    <source>
        <dbReference type="SAM" id="MobiDB-lite"/>
    </source>
</evidence>
<comment type="caution">
    <text evidence="3">The sequence shown here is derived from an EMBL/GenBank/DDBJ whole genome shotgun (WGS) entry which is preliminary data.</text>
</comment>
<dbReference type="AlphaFoldDB" id="A0A839SV71"/>
<sequence length="526" mass="54936">MMAALAGEKAIREESVPSPSFETPSARAPQDEGETENSEGLKAPHPEGPSTPRHNPHPEGSSTRRNNPHPEEGSNDPVSKGGDAGSSGAGSPSQAAAKPQDDPVKADPPQSDPPTDFDAERNEATTQADAQERESDLQPFGEATRRNLEDVERAQADLEHQRQRQRAILEQSAEERDDPATRPQRQQAVAKDIEEAQRNLGKAQVKARDDILEHISQGNIGDEEAFGGAQAIFGKDAPPTRQVAIAIWAKNSQQESFSNPTRAGEAGDLIDDLLGRAGTKGDLSDEAVEFFNDKQEKLNELKTQAASVIEAQAESDRLNGEIDALRRDLIGTGDPGRRTKLERELSEKAAALGAASDALSNTRDVYETAAADFGKLQAANNLAKLVEASDPQTARNQVLDLAKAVRDNVVGGGIAGAAIGSSGAGPAGGVVGGAFGSFLGVVSAVTGNLAARAALSADDLEALPRLLAEDPKAAIEVIDKIGDAELVSLLAGSLVGGISTTSRSGFSIIDALAGASAAKVSEKLFK</sequence>